<dbReference type="Pfam" id="PF13193">
    <property type="entry name" value="AMP-binding_C"/>
    <property type="match status" value="1"/>
</dbReference>
<comment type="cofactor">
    <cofactor evidence="6">
        <name>Mg(2+)</name>
        <dbReference type="ChEBI" id="CHEBI:18420"/>
    </cofactor>
</comment>
<feature type="binding site" evidence="6">
    <location>
        <position position="310"/>
    </location>
    <ligand>
        <name>CoA</name>
        <dbReference type="ChEBI" id="CHEBI:57287"/>
    </ligand>
</feature>
<dbReference type="InterPro" id="IPR032387">
    <property type="entry name" value="ACAS_N"/>
</dbReference>
<dbReference type="CDD" id="cd05966">
    <property type="entry name" value="ACS"/>
    <property type="match status" value="1"/>
</dbReference>
<keyword evidence="6" id="KW-0460">Magnesium</keyword>
<evidence type="ECO:0000259" key="9">
    <source>
        <dbReference type="Pfam" id="PF16177"/>
    </source>
</evidence>
<evidence type="ECO:0000256" key="6">
    <source>
        <dbReference type="HAMAP-Rule" id="MF_01123"/>
    </source>
</evidence>
<comment type="caution">
    <text evidence="10">The sequence shown here is derived from an EMBL/GenBank/DDBJ whole genome shotgun (WGS) entry which is preliminary data.</text>
</comment>
<dbReference type="Gene3D" id="3.40.50.12780">
    <property type="entry name" value="N-terminal domain of ligase-like"/>
    <property type="match status" value="1"/>
</dbReference>
<evidence type="ECO:0000256" key="2">
    <source>
        <dbReference type="ARBA" id="ARBA00022598"/>
    </source>
</evidence>
<dbReference type="HAMAP" id="MF_01123">
    <property type="entry name" value="Ac_CoA_synth"/>
    <property type="match status" value="1"/>
</dbReference>
<keyword evidence="2 6" id="KW-0436">Ligase</keyword>
<feature type="binding site" evidence="6">
    <location>
        <begin position="192"/>
        <end position="195"/>
    </location>
    <ligand>
        <name>CoA</name>
        <dbReference type="ChEBI" id="CHEBI:57287"/>
    </ligand>
</feature>
<feature type="binding site" evidence="6">
    <location>
        <begin position="386"/>
        <end position="388"/>
    </location>
    <ligand>
        <name>ATP</name>
        <dbReference type="ChEBI" id="CHEBI:30616"/>
    </ligand>
</feature>
<comment type="function">
    <text evidence="6">Catalyzes the conversion of acetate into acetyl-CoA (AcCoA), an essential intermediate at the junction of anabolic and catabolic pathways. AcsA undergoes a two-step reaction. In the first half reaction, AcsA combines acetate with ATP to form acetyl-adenylate (AcAMP) intermediate. In the second half reaction, it can then transfer the acetyl group from AcAMP to the sulfhydryl group of CoA, forming the product AcCoA.</text>
</comment>
<evidence type="ECO:0000256" key="1">
    <source>
        <dbReference type="ARBA" id="ARBA00006432"/>
    </source>
</evidence>
<keyword evidence="3 6" id="KW-0547">Nucleotide-binding</keyword>
<dbReference type="Pfam" id="PF00501">
    <property type="entry name" value="AMP-binding"/>
    <property type="match status" value="1"/>
</dbReference>
<keyword evidence="6" id="KW-0479">Metal-binding</keyword>
<dbReference type="Pfam" id="PF16177">
    <property type="entry name" value="ACAS_N"/>
    <property type="match status" value="1"/>
</dbReference>
<dbReference type="InterPro" id="IPR045851">
    <property type="entry name" value="AMP-bd_C_sf"/>
</dbReference>
<dbReference type="NCBIfam" id="NF001208">
    <property type="entry name" value="PRK00174.1"/>
    <property type="match status" value="1"/>
</dbReference>
<reference evidence="10 11" key="1">
    <citation type="submission" date="2023-07" db="EMBL/GenBank/DDBJ databases">
        <title>Sequencing the genomes of 1000 actinobacteria strains.</title>
        <authorList>
            <person name="Klenk H.-P."/>
        </authorList>
    </citation>
    <scope>NUCLEOTIDE SEQUENCE [LARGE SCALE GENOMIC DNA]</scope>
    <source>
        <strain evidence="10 11">DSM 44710</strain>
    </source>
</reference>
<organism evidence="10 11">
    <name type="scientific">Catenuloplanes nepalensis</name>
    <dbReference type="NCBI Taxonomy" id="587533"/>
    <lineage>
        <taxon>Bacteria</taxon>
        <taxon>Bacillati</taxon>
        <taxon>Actinomycetota</taxon>
        <taxon>Actinomycetes</taxon>
        <taxon>Micromonosporales</taxon>
        <taxon>Micromonosporaceae</taxon>
        <taxon>Catenuloplanes</taxon>
    </lineage>
</organism>
<feature type="modified residue" description="N6-acetyllysine" evidence="6">
    <location>
        <position position="612"/>
    </location>
</feature>
<feature type="binding site" evidence="6">
    <location>
        <position position="514"/>
    </location>
    <ligand>
        <name>ATP</name>
        <dbReference type="ChEBI" id="CHEBI:30616"/>
    </ligand>
</feature>
<dbReference type="PANTHER" id="PTHR24095:SF14">
    <property type="entry name" value="ACETYL-COENZYME A SYNTHETASE 1"/>
    <property type="match status" value="1"/>
</dbReference>
<dbReference type="Proteomes" id="UP001240984">
    <property type="component" value="Unassembled WGS sequence"/>
</dbReference>
<keyword evidence="4 6" id="KW-0067">ATP-binding</keyword>
<evidence type="ECO:0000256" key="3">
    <source>
        <dbReference type="ARBA" id="ARBA00022741"/>
    </source>
</evidence>
<evidence type="ECO:0000313" key="11">
    <source>
        <dbReference type="Proteomes" id="UP001240984"/>
    </source>
</evidence>
<comment type="catalytic activity">
    <reaction evidence="6">
        <text>acetate + ATP + CoA = acetyl-CoA + AMP + diphosphate</text>
        <dbReference type="Rhea" id="RHEA:23176"/>
        <dbReference type="ChEBI" id="CHEBI:30089"/>
        <dbReference type="ChEBI" id="CHEBI:30616"/>
        <dbReference type="ChEBI" id="CHEBI:33019"/>
        <dbReference type="ChEBI" id="CHEBI:57287"/>
        <dbReference type="ChEBI" id="CHEBI:57288"/>
        <dbReference type="ChEBI" id="CHEBI:456215"/>
        <dbReference type="EC" id="6.2.1.1"/>
    </reaction>
</comment>
<evidence type="ECO:0000313" key="10">
    <source>
        <dbReference type="EMBL" id="MDP9798899.1"/>
    </source>
</evidence>
<dbReference type="PANTHER" id="PTHR24095">
    <property type="entry name" value="ACETYL-COENZYME A SYNTHETASE"/>
    <property type="match status" value="1"/>
</dbReference>
<protein>
    <recommendedName>
        <fullName evidence="6">Acetyl-coenzyme A synthetase</fullName>
        <shortName evidence="6">AcCoA synthetase</shortName>
        <shortName evidence="6">Acs</shortName>
        <ecNumber evidence="6">6.2.1.1</ecNumber>
    </recommendedName>
    <alternativeName>
        <fullName evidence="6">Acetate--CoA ligase</fullName>
    </alternativeName>
    <alternativeName>
        <fullName evidence="6">Acyl-activating enzyme</fullName>
    </alternativeName>
</protein>
<dbReference type="GO" id="GO:0003987">
    <property type="term" value="F:acetate-CoA ligase activity"/>
    <property type="evidence" value="ECO:0007669"/>
    <property type="project" value="UniProtKB-EC"/>
</dbReference>
<feature type="domain" description="AMP-dependent synthetase/ligase" evidence="7">
    <location>
        <begin position="86"/>
        <end position="469"/>
    </location>
</feature>
<comment type="caution">
    <text evidence="6">Lacks conserved residue(s) required for the propagation of feature annotation.</text>
</comment>
<evidence type="ECO:0000256" key="5">
    <source>
        <dbReference type="ARBA" id="ARBA00022990"/>
    </source>
</evidence>
<feature type="binding site" evidence="6">
    <location>
        <position position="538"/>
    </location>
    <ligand>
        <name>Mg(2+)</name>
        <dbReference type="ChEBI" id="CHEBI:18420"/>
    </ligand>
</feature>
<feature type="domain" description="Acetyl-coenzyme A synthetase N-terminal" evidence="9">
    <location>
        <begin position="29"/>
        <end position="82"/>
    </location>
</feature>
<keyword evidence="5 6" id="KW-0007">Acetylation</keyword>
<sequence length="653" mass="71087">MSETLANLLKEERTFPPPAALAAEANVTDAAYQQAANDRLAFWETQARRLEWSKPWEQVLDWSNPPFAKWFTGGELNVAYNCLDRHVAAGKGDKVAIHWEGEPGDTRTITYADLLKSVSQAANYLTELGVVAGDRVAIYLPMIPEAAVAMLACARLGATHSVVFGGFSADSLSNRINDATAKIVITADGGYRRGKPSGLKSIVDEALQSTPSVEHVLVVRRTGQEVAWGQKDLWWHETVEQASTEHTAQAFDAEHPLFILYTSGTTAKPKGILHTSGGYLTQTAFTHHAVFDLKPATDVYWCTADIGWVTGHSYIVYGPLANGATQVMYEGTPDTPSKARFWEIVDRYKVTILYTAPTLIRTMMKWGADIPAGYDLSSLRILGSVGEPINPEAWIWYRETIGHNNTPVVDTWWQTETGAIMISPLPGVTAAKPGSAMTPLPGISADVVDDQGKSVPNGGGGYLVLREPWPSMLRTIWGDDNRFVETYWSRFDGMYFAGDGAKKDDDGHIWLLGRVDDVMLVSGHNISTTEVESALVSHPSVAEAAVVGATDPTTGQAIVAFTIPRGNVDTAGEAGEALIQELRNHVAKTLGPIAKPRQIMLVAELPKTRSGKIMRRLLRDVAEHRSLGDVTTLQDSTVMDLIASGMKDSKSDD</sequence>
<dbReference type="RefSeq" id="WP_306837132.1">
    <property type="nucleotide sequence ID" value="NZ_JAUSRA010000001.1"/>
</dbReference>
<feature type="binding site" evidence="6">
    <location>
        <position position="541"/>
    </location>
    <ligand>
        <name>Mg(2+)</name>
        <dbReference type="ChEBI" id="CHEBI:18420"/>
    </ligand>
</feature>
<name>A0ABT9N5C3_9ACTN</name>
<gene>
    <name evidence="6" type="primary">acsA</name>
    <name evidence="10" type="ORF">J2S43_007411</name>
</gene>
<feature type="binding site" evidence="6">
    <location>
        <position position="522"/>
    </location>
    <ligand>
        <name>CoA</name>
        <dbReference type="ChEBI" id="CHEBI:57287"/>
    </ligand>
</feature>
<comment type="PTM">
    <text evidence="6">Acetylated. Deacetylation by the SIR2-homolog deacetylase activates the enzyme.</text>
</comment>
<dbReference type="NCBIfam" id="TIGR02188">
    <property type="entry name" value="Ac_CoA_lig_AcsA"/>
    <property type="match status" value="1"/>
</dbReference>
<evidence type="ECO:0000256" key="4">
    <source>
        <dbReference type="ARBA" id="ARBA00022840"/>
    </source>
</evidence>
<comment type="similarity">
    <text evidence="1 6">Belongs to the ATP-dependent AMP-binding enzyme family.</text>
</comment>
<dbReference type="InterPro" id="IPR025110">
    <property type="entry name" value="AMP-bd_C"/>
</dbReference>
<accession>A0ABT9N5C3</accession>
<dbReference type="SUPFAM" id="SSF56801">
    <property type="entry name" value="Acetyl-CoA synthetase-like"/>
    <property type="match status" value="1"/>
</dbReference>
<feature type="binding site" evidence="6">
    <location>
        <position position="536"/>
    </location>
    <ligand>
        <name>Mg(2+)</name>
        <dbReference type="ChEBI" id="CHEBI:18420"/>
    </ligand>
</feature>
<dbReference type="InterPro" id="IPR042099">
    <property type="entry name" value="ANL_N_sf"/>
</dbReference>
<proteinExistence type="inferred from homology"/>
<evidence type="ECO:0000259" key="7">
    <source>
        <dbReference type="Pfam" id="PF00501"/>
    </source>
</evidence>
<feature type="binding site" evidence="6">
    <location>
        <begin position="410"/>
        <end position="415"/>
    </location>
    <ligand>
        <name>ATP</name>
        <dbReference type="ChEBI" id="CHEBI:30616"/>
    </ligand>
</feature>
<evidence type="ECO:0000259" key="8">
    <source>
        <dbReference type="Pfam" id="PF13193"/>
    </source>
</evidence>
<dbReference type="EMBL" id="JAUSRA010000001">
    <property type="protein sequence ID" value="MDP9798899.1"/>
    <property type="molecule type" value="Genomic_DNA"/>
</dbReference>
<dbReference type="EC" id="6.2.1.1" evidence="6"/>
<feature type="domain" description="AMP-binding enzyme C-terminal" evidence="8">
    <location>
        <begin position="530"/>
        <end position="612"/>
    </location>
</feature>
<feature type="binding site" evidence="6">
    <location>
        <position position="499"/>
    </location>
    <ligand>
        <name>ATP</name>
        <dbReference type="ChEBI" id="CHEBI:30616"/>
    </ligand>
</feature>
<keyword evidence="11" id="KW-1185">Reference proteome</keyword>
<dbReference type="InterPro" id="IPR000873">
    <property type="entry name" value="AMP-dep_synth/lig_dom"/>
</dbReference>
<dbReference type="InterPro" id="IPR011904">
    <property type="entry name" value="Ac_CoA_lig"/>
</dbReference>
<dbReference type="Gene3D" id="3.30.300.30">
    <property type="match status" value="1"/>
</dbReference>